<feature type="region of interest" description="Disordered" evidence="1">
    <location>
        <begin position="1"/>
        <end position="30"/>
    </location>
</feature>
<accession>A0ABD3P2C0</accession>
<evidence type="ECO:0000313" key="5">
    <source>
        <dbReference type="Proteomes" id="UP001530400"/>
    </source>
</evidence>
<feature type="region of interest" description="Disordered" evidence="1">
    <location>
        <begin position="64"/>
        <end position="112"/>
    </location>
</feature>
<dbReference type="Pfam" id="PF00160">
    <property type="entry name" value="Pro_isomerase"/>
    <property type="match status" value="1"/>
</dbReference>
<feature type="compositionally biased region" description="Polar residues" evidence="1">
    <location>
        <begin position="65"/>
        <end position="81"/>
    </location>
</feature>
<organism evidence="4 5">
    <name type="scientific">Cyclotella atomus</name>
    <dbReference type="NCBI Taxonomy" id="382360"/>
    <lineage>
        <taxon>Eukaryota</taxon>
        <taxon>Sar</taxon>
        <taxon>Stramenopiles</taxon>
        <taxon>Ochrophyta</taxon>
        <taxon>Bacillariophyta</taxon>
        <taxon>Coscinodiscophyceae</taxon>
        <taxon>Thalassiosirophycidae</taxon>
        <taxon>Stephanodiscales</taxon>
        <taxon>Stephanodiscaceae</taxon>
        <taxon>Cyclotella</taxon>
    </lineage>
</organism>
<dbReference type="SUPFAM" id="SSF50891">
    <property type="entry name" value="Cyclophilin-like"/>
    <property type="match status" value="1"/>
</dbReference>
<evidence type="ECO:0000313" key="4">
    <source>
        <dbReference type="EMBL" id="KAL3781521.1"/>
    </source>
</evidence>
<protein>
    <recommendedName>
        <fullName evidence="3">PPIase cyclophilin-type domain-containing protein</fullName>
    </recommendedName>
</protein>
<name>A0ABD3P2C0_9STRA</name>
<dbReference type="AlphaFoldDB" id="A0ABD3P2C0"/>
<dbReference type="Gene3D" id="2.40.100.10">
    <property type="entry name" value="Cyclophilin-like"/>
    <property type="match status" value="1"/>
</dbReference>
<evidence type="ECO:0000256" key="2">
    <source>
        <dbReference type="SAM" id="Phobius"/>
    </source>
</evidence>
<evidence type="ECO:0000256" key="1">
    <source>
        <dbReference type="SAM" id="MobiDB-lite"/>
    </source>
</evidence>
<dbReference type="Proteomes" id="UP001530400">
    <property type="component" value="Unassembled WGS sequence"/>
</dbReference>
<gene>
    <name evidence="4" type="ORF">ACHAWO_002429</name>
</gene>
<evidence type="ECO:0000259" key="3">
    <source>
        <dbReference type="PROSITE" id="PS50072"/>
    </source>
</evidence>
<keyword evidence="2" id="KW-1133">Transmembrane helix</keyword>
<keyword evidence="2" id="KW-0472">Membrane</keyword>
<dbReference type="InterPro" id="IPR002130">
    <property type="entry name" value="Cyclophilin-type_PPIase_dom"/>
</dbReference>
<feature type="compositionally biased region" description="Basic and acidic residues" evidence="1">
    <location>
        <begin position="82"/>
        <end position="101"/>
    </location>
</feature>
<feature type="transmembrane region" description="Helical" evidence="2">
    <location>
        <begin position="34"/>
        <end position="56"/>
    </location>
</feature>
<proteinExistence type="predicted"/>
<dbReference type="EMBL" id="JALLPJ020000840">
    <property type="protein sequence ID" value="KAL3781521.1"/>
    <property type="molecule type" value="Genomic_DNA"/>
</dbReference>
<dbReference type="InterPro" id="IPR029000">
    <property type="entry name" value="Cyclophilin-like_dom_sf"/>
</dbReference>
<keyword evidence="5" id="KW-1185">Reference proteome</keyword>
<dbReference type="PROSITE" id="PS50072">
    <property type="entry name" value="CSA_PPIASE_2"/>
    <property type="match status" value="1"/>
</dbReference>
<reference evidence="4 5" key="1">
    <citation type="submission" date="2024-10" db="EMBL/GenBank/DDBJ databases">
        <title>Updated reference genomes for cyclostephanoid diatoms.</title>
        <authorList>
            <person name="Roberts W.R."/>
            <person name="Alverson A.J."/>
        </authorList>
    </citation>
    <scope>NUCLEOTIDE SEQUENCE [LARGE SCALE GENOMIC DNA]</scope>
    <source>
        <strain evidence="4 5">AJA010-31</strain>
    </source>
</reference>
<comment type="caution">
    <text evidence="4">The sequence shown here is derived from an EMBL/GenBank/DDBJ whole genome shotgun (WGS) entry which is preliminary data.</text>
</comment>
<feature type="domain" description="PPIase cyclophilin-type" evidence="3">
    <location>
        <begin position="127"/>
        <end position="278"/>
    </location>
</feature>
<sequence>MNRRRKGSGPLSQEHYHLTDAASHKNSKPSNRRYSVSVLFAIILSISVLSALYTGMKRNHGHALRSNTVQESEAIMSVSSNRKPETAERKKNDGRTIHSLKDLSPSDMHPRASSTRYIVNPPANKIPITLVTCETSKGFLHIIVHPSWAPLGASRFLRMVSTRYFSSKIAMMRCLKGFLCQFGIAGDPSLNAEYVGAGKNLKDDPNWLPEGPTHRTNELGVKRFSKGFLAYAGSGKNSRSNQLIVALQNNEGLGGGSPWEVPWGEVVGDESFATLDKIYTGYGEKGPSQGRLSREGSSKAIFEEFPNLDYILSCEVIDSEQKH</sequence>
<keyword evidence="2" id="KW-0812">Transmembrane</keyword>